<organism evidence="1 2">
    <name type="scientific">Proteiniclasticum aestuarii</name>
    <dbReference type="NCBI Taxonomy" id="2817862"/>
    <lineage>
        <taxon>Bacteria</taxon>
        <taxon>Bacillati</taxon>
        <taxon>Bacillota</taxon>
        <taxon>Clostridia</taxon>
        <taxon>Eubacteriales</taxon>
        <taxon>Clostridiaceae</taxon>
        <taxon>Proteiniclasticum</taxon>
    </lineage>
</organism>
<dbReference type="AlphaFoldDB" id="A0A939KKB1"/>
<dbReference type="RefSeq" id="WP_207600425.1">
    <property type="nucleotide sequence ID" value="NZ_JAFNJU010000010.1"/>
</dbReference>
<evidence type="ECO:0000313" key="2">
    <source>
        <dbReference type="Proteomes" id="UP000664218"/>
    </source>
</evidence>
<dbReference type="InterPro" id="IPR024265">
    <property type="entry name" value="DUF3788"/>
</dbReference>
<reference evidence="1" key="1">
    <citation type="submission" date="2021-03" db="EMBL/GenBank/DDBJ databases">
        <title>Proteiniclasticum marinus sp. nov., isolated from tidal flat sediment.</title>
        <authorList>
            <person name="Namirimu T."/>
            <person name="Yang J.-A."/>
            <person name="Yang S.-H."/>
            <person name="Kim Y.-J."/>
            <person name="Kwon K.K."/>
        </authorList>
    </citation>
    <scope>NUCLEOTIDE SEQUENCE</scope>
    <source>
        <strain evidence="1">SCR006</strain>
    </source>
</reference>
<dbReference type="EMBL" id="JAFNJU010000010">
    <property type="protein sequence ID" value="MBO1265906.1"/>
    <property type="molecule type" value="Genomic_DNA"/>
</dbReference>
<gene>
    <name evidence="1" type="ORF">J3A84_12770</name>
</gene>
<accession>A0A939KKB1</accession>
<name>A0A939KKB1_9CLOT</name>
<dbReference type="Pfam" id="PF12663">
    <property type="entry name" value="DUF3788"/>
    <property type="match status" value="1"/>
</dbReference>
<keyword evidence="2" id="KW-1185">Reference proteome</keyword>
<dbReference type="Proteomes" id="UP000664218">
    <property type="component" value="Unassembled WGS sequence"/>
</dbReference>
<comment type="caution">
    <text evidence="1">The sequence shown here is derived from an EMBL/GenBank/DDBJ whole genome shotgun (WGS) entry which is preliminary data.</text>
</comment>
<protein>
    <submittedName>
        <fullName evidence="1">DUF3788 family protein</fullName>
    </submittedName>
</protein>
<proteinExistence type="predicted"/>
<sequence length="152" mass="17694">MESKSEQMLRNPEIEPSYDVIATALGEANNAYIEFIGTLASHDIHIDWRYYNDGKAWLAKGLFNWTGARGGQHETTVFWLSIWDGFFKVTIYVPEKFRSDVMNLPLNHEVKRMIDGTPQMGKLKYFPVVFDMRSNEQFAAVFLLADFRKYIK</sequence>
<evidence type="ECO:0000313" key="1">
    <source>
        <dbReference type="EMBL" id="MBO1265906.1"/>
    </source>
</evidence>